<keyword evidence="2" id="KW-1185">Reference proteome</keyword>
<sequence length="166" mass="19626">MQNLIWVKAGTEIPQILCKDFQGSFTAFLYTDDIRRALQLQHTAIGYVRHGLREDHIKSILERLMVARDLNGTEERTEMKLRGNRESTNREQNRMSWFEDLKLVFDFLKTLVKEDWLEASLVSIGWSLFLKSETVSEILTFLDELHDFTRERCIMTIRRPLESRTS</sequence>
<comment type="caution">
    <text evidence="1">The sequence shown here is derived from an EMBL/GenBank/DDBJ whole genome shotgun (WGS) entry which is preliminary data.</text>
</comment>
<reference evidence="2" key="1">
    <citation type="submission" date="2016-03" db="EMBL/GenBank/DDBJ databases">
        <authorList>
            <person name="Ploux O."/>
        </authorList>
    </citation>
    <scope>NUCLEOTIDE SEQUENCE [LARGE SCALE GENOMIC DNA]</scope>
    <source>
        <strain evidence="2">UK7</strain>
    </source>
</reference>
<protein>
    <submittedName>
        <fullName evidence="1">Uncharacterized protein</fullName>
    </submittedName>
</protein>
<dbReference type="Proteomes" id="UP000178129">
    <property type="component" value="Unassembled WGS sequence"/>
</dbReference>
<evidence type="ECO:0000313" key="2">
    <source>
        <dbReference type="Proteomes" id="UP000178129"/>
    </source>
</evidence>
<proteinExistence type="predicted"/>
<dbReference type="InParanoid" id="A0A1E1KVY5"/>
<dbReference type="AlphaFoldDB" id="A0A1E1KVY5"/>
<organism evidence="1 2">
    <name type="scientific">Rhynchosporium graminicola</name>
    <dbReference type="NCBI Taxonomy" id="2792576"/>
    <lineage>
        <taxon>Eukaryota</taxon>
        <taxon>Fungi</taxon>
        <taxon>Dikarya</taxon>
        <taxon>Ascomycota</taxon>
        <taxon>Pezizomycotina</taxon>
        <taxon>Leotiomycetes</taxon>
        <taxon>Helotiales</taxon>
        <taxon>Ploettnerulaceae</taxon>
        <taxon>Rhynchosporium</taxon>
    </lineage>
</organism>
<accession>A0A1E1KVY5</accession>
<dbReference type="EMBL" id="FJUW01000025">
    <property type="protein sequence ID" value="CZT02339.1"/>
    <property type="molecule type" value="Genomic_DNA"/>
</dbReference>
<name>A0A1E1KVY5_9HELO</name>
<evidence type="ECO:0000313" key="1">
    <source>
        <dbReference type="EMBL" id="CZT02339.1"/>
    </source>
</evidence>
<gene>
    <name evidence="1" type="ORF">RCO7_14687</name>
</gene>